<dbReference type="InterPro" id="IPR038656">
    <property type="entry name" value="Peptidase_G1_sf"/>
</dbReference>
<dbReference type="PANTHER" id="PTHR37536:SF1">
    <property type="entry name" value="ASPERGILLOPEPSIN, PUTAITVE (AFU_ORTHOLOGUE AFUA_7G01200)"/>
    <property type="match status" value="1"/>
</dbReference>
<dbReference type="GO" id="GO:0070007">
    <property type="term" value="F:glutamic-type endopeptidase activity"/>
    <property type="evidence" value="ECO:0007669"/>
    <property type="project" value="InterPro"/>
</dbReference>
<evidence type="ECO:0008006" key="5">
    <source>
        <dbReference type="Google" id="ProtNLM"/>
    </source>
</evidence>
<evidence type="ECO:0000313" key="4">
    <source>
        <dbReference type="Proteomes" id="UP000039046"/>
    </source>
</evidence>
<feature type="active site" description="Proton acceptor" evidence="1">
    <location>
        <position position="182"/>
    </location>
</feature>
<dbReference type="GO" id="GO:0006508">
    <property type="term" value="P:proteolysis"/>
    <property type="evidence" value="ECO:0007669"/>
    <property type="project" value="InterPro"/>
</dbReference>
<name>A0A0A1SPC6_9HYPO</name>
<evidence type="ECO:0000313" key="3">
    <source>
        <dbReference type="EMBL" id="CEJ79851.1"/>
    </source>
</evidence>
<dbReference type="EMBL" id="CDHN01000001">
    <property type="protein sequence ID" value="CEJ79851.1"/>
    <property type="molecule type" value="Genomic_DNA"/>
</dbReference>
<sequence>MKYATILTALAASVSAAPSVSERDADAALVPDFPRAYYHSKDSSNSGSDNWAGVVRTANVSFAHATMIMPLIVPGRNAPTAAVSAWVGIDGSQCGRALLQTGVDILANGKFSPWAEWYPDDLIEFQGFDISAGDKIGFTVIAHSPTSGTCILDNYTTNKQVKREFTQGPTRLCLMEADWILEEYDENGRKVPLLDFGMLAFHNVMADGHSGHVTAAGGEIIDLVTEDRRSKTKCEILKGDVECTAILPI</sequence>
<dbReference type="PRINTS" id="PR00977">
    <property type="entry name" value="SCYTLDPTASE"/>
</dbReference>
<dbReference type="PANTHER" id="PTHR37536">
    <property type="entry name" value="PUTATIVE (AFU_ORTHOLOGUE AFUA_3G02970)-RELATED"/>
    <property type="match status" value="1"/>
</dbReference>
<dbReference type="Proteomes" id="UP000039046">
    <property type="component" value="Unassembled WGS sequence"/>
</dbReference>
<dbReference type="SUPFAM" id="SSF49899">
    <property type="entry name" value="Concanavalin A-like lectins/glucanases"/>
    <property type="match status" value="1"/>
</dbReference>
<evidence type="ECO:0000256" key="2">
    <source>
        <dbReference type="SAM" id="SignalP"/>
    </source>
</evidence>
<dbReference type="CDD" id="cd13426">
    <property type="entry name" value="Peptidase_G1"/>
    <property type="match status" value="1"/>
</dbReference>
<reference evidence="3 4" key="1">
    <citation type="journal article" date="2015" name="Genome Announc.">
        <title>Draft Genome Sequence and Gene Annotation of the Entomopathogenic Fungus Verticillium hemipterigenum.</title>
        <authorList>
            <person name="Horn F."/>
            <person name="Habel A."/>
            <person name="Scharf D.H."/>
            <person name="Dworschak J."/>
            <person name="Brakhage A.A."/>
            <person name="Guthke R."/>
            <person name="Hertweck C."/>
            <person name="Linde J."/>
        </authorList>
    </citation>
    <scope>NUCLEOTIDE SEQUENCE [LARGE SCALE GENOMIC DNA]</scope>
</reference>
<feature type="signal peptide" evidence="2">
    <location>
        <begin position="1"/>
        <end position="16"/>
    </location>
</feature>
<evidence type="ECO:0000256" key="1">
    <source>
        <dbReference type="PIRSR" id="PIRSR600250-50"/>
    </source>
</evidence>
<accession>A0A0A1SPC6</accession>
<keyword evidence="2" id="KW-0732">Signal</keyword>
<dbReference type="OrthoDB" id="4936578at2759"/>
<organism evidence="3 4">
    <name type="scientific">[Torrubiella] hemipterigena</name>
    <dbReference type="NCBI Taxonomy" id="1531966"/>
    <lineage>
        <taxon>Eukaryota</taxon>
        <taxon>Fungi</taxon>
        <taxon>Dikarya</taxon>
        <taxon>Ascomycota</taxon>
        <taxon>Pezizomycotina</taxon>
        <taxon>Sordariomycetes</taxon>
        <taxon>Hypocreomycetidae</taxon>
        <taxon>Hypocreales</taxon>
        <taxon>Clavicipitaceae</taxon>
        <taxon>Clavicipitaceae incertae sedis</taxon>
        <taxon>'Torrubiella' clade</taxon>
    </lineage>
</organism>
<gene>
    <name evidence="3" type="ORF">VHEMI00066</name>
</gene>
<dbReference type="STRING" id="1531966.A0A0A1SPC6"/>
<keyword evidence="4" id="KW-1185">Reference proteome</keyword>
<feature type="chain" id="PRO_5001989382" description="Concanavalin A-like lectin/glucanase" evidence="2">
    <location>
        <begin position="17"/>
        <end position="249"/>
    </location>
</feature>
<dbReference type="Gene3D" id="2.60.120.700">
    <property type="entry name" value="Peptidase G1"/>
    <property type="match status" value="1"/>
</dbReference>
<protein>
    <recommendedName>
        <fullName evidence="5">Concanavalin A-like lectin/glucanase</fullName>
    </recommendedName>
</protein>
<dbReference type="HOGENOM" id="CLU_066466_0_0_1"/>
<dbReference type="InterPro" id="IPR013320">
    <property type="entry name" value="ConA-like_dom_sf"/>
</dbReference>
<dbReference type="Pfam" id="PF01828">
    <property type="entry name" value="Peptidase_A4"/>
    <property type="match status" value="1"/>
</dbReference>
<proteinExistence type="predicted"/>
<dbReference type="AlphaFoldDB" id="A0A0A1SPC6"/>
<dbReference type="InterPro" id="IPR000250">
    <property type="entry name" value="Peptidase_G1"/>
</dbReference>